<reference evidence="3 4" key="1">
    <citation type="submission" date="2015-01" db="EMBL/GenBank/DDBJ databases">
        <title>Genome sequence of Anoxybacillus ayderensis strain AB04.</title>
        <authorList>
            <person name="Belduz A.O."/>
            <person name="Canakci S."/>
            <person name="Chan K.-G."/>
            <person name="Kahar U.M."/>
            <person name="Yaakob A.S."/>
            <person name="Chan C.S."/>
            <person name="Goh K.M."/>
        </authorList>
    </citation>
    <scope>NUCLEOTIDE SEQUENCE [LARGE SCALE GENOMIC DNA]</scope>
    <source>
        <strain evidence="3 4">AB04</strain>
    </source>
</reference>
<keyword evidence="2" id="KW-0472">Membrane</keyword>
<sequence>MAKNGSFLLGAIVGGIAGAAAALFLSSERGKQLLTESTEQGKQLLNELKESNINKWGKSEEKEEPTKSEQEKPQPVSSIPIPLPSSDVEQLLKETEQAVHDAEKRLNKGTDAHGES</sequence>
<dbReference type="EMBL" id="JXTG01000004">
    <property type="protein sequence ID" value="KIP21554.1"/>
    <property type="molecule type" value="Genomic_DNA"/>
</dbReference>
<keyword evidence="2" id="KW-0812">Transmembrane</keyword>
<dbReference type="AlphaFoldDB" id="A0A0D0HN18"/>
<evidence type="ECO:0000256" key="2">
    <source>
        <dbReference type="SAM" id="Phobius"/>
    </source>
</evidence>
<feature type="compositionally biased region" description="Low complexity" evidence="1">
    <location>
        <begin position="73"/>
        <end position="86"/>
    </location>
</feature>
<dbReference type="Proteomes" id="UP000032047">
    <property type="component" value="Unassembled WGS sequence"/>
</dbReference>
<evidence type="ECO:0000313" key="4">
    <source>
        <dbReference type="Proteomes" id="UP000032047"/>
    </source>
</evidence>
<feature type="region of interest" description="Disordered" evidence="1">
    <location>
        <begin position="44"/>
        <end position="116"/>
    </location>
</feature>
<protein>
    <submittedName>
        <fullName evidence="3">Gas vesicle protein</fullName>
    </submittedName>
</protein>
<dbReference type="PATRIC" id="fig|265546.4.peg.1226"/>
<gene>
    <name evidence="3" type="ORF">JV16_01233</name>
</gene>
<evidence type="ECO:0000313" key="3">
    <source>
        <dbReference type="EMBL" id="KIP21554.1"/>
    </source>
</evidence>
<proteinExistence type="predicted"/>
<name>A0A0D0HN18_9BACL</name>
<accession>A0A0D0HN18</accession>
<feature type="compositionally biased region" description="Basic and acidic residues" evidence="1">
    <location>
        <begin position="90"/>
        <end position="116"/>
    </location>
</feature>
<keyword evidence="2" id="KW-1133">Transmembrane helix</keyword>
<organism evidence="3 4">
    <name type="scientific">Anoxybacillus ayderensis</name>
    <dbReference type="NCBI Taxonomy" id="265546"/>
    <lineage>
        <taxon>Bacteria</taxon>
        <taxon>Bacillati</taxon>
        <taxon>Bacillota</taxon>
        <taxon>Bacilli</taxon>
        <taxon>Bacillales</taxon>
        <taxon>Anoxybacillaceae</taxon>
        <taxon>Anoxybacillus</taxon>
    </lineage>
</organism>
<feature type="transmembrane region" description="Helical" evidence="2">
    <location>
        <begin position="6"/>
        <end position="25"/>
    </location>
</feature>
<evidence type="ECO:0000256" key="1">
    <source>
        <dbReference type="SAM" id="MobiDB-lite"/>
    </source>
</evidence>
<comment type="caution">
    <text evidence="3">The sequence shown here is derived from an EMBL/GenBank/DDBJ whole genome shotgun (WGS) entry which is preliminary data.</text>
</comment>
<feature type="compositionally biased region" description="Basic and acidic residues" evidence="1">
    <location>
        <begin position="47"/>
        <end position="72"/>
    </location>
</feature>
<dbReference type="RefSeq" id="WP_021095602.1">
    <property type="nucleotide sequence ID" value="NZ_ANOC01000047.1"/>
</dbReference>
<keyword evidence="4" id="KW-1185">Reference proteome</keyword>